<organism evidence="1 2">
    <name type="scientific">Actinomadura rubrisoli</name>
    <dbReference type="NCBI Taxonomy" id="2530368"/>
    <lineage>
        <taxon>Bacteria</taxon>
        <taxon>Bacillati</taxon>
        <taxon>Actinomycetota</taxon>
        <taxon>Actinomycetes</taxon>
        <taxon>Streptosporangiales</taxon>
        <taxon>Thermomonosporaceae</taxon>
        <taxon>Actinomadura</taxon>
    </lineage>
</organism>
<accession>A0A4R5CCK3</accession>
<keyword evidence="2" id="KW-1185">Reference proteome</keyword>
<dbReference type="Proteomes" id="UP000294513">
    <property type="component" value="Unassembled WGS sequence"/>
</dbReference>
<evidence type="ECO:0000313" key="1">
    <source>
        <dbReference type="EMBL" id="TDD97185.1"/>
    </source>
</evidence>
<evidence type="ECO:0000313" key="2">
    <source>
        <dbReference type="Proteomes" id="UP000294513"/>
    </source>
</evidence>
<dbReference type="RefSeq" id="WP_131888945.1">
    <property type="nucleotide sequence ID" value="NZ_SMKU01000003.1"/>
</dbReference>
<dbReference type="AlphaFoldDB" id="A0A4R5CCK3"/>
<reference evidence="1 2" key="1">
    <citation type="submission" date="2019-03" db="EMBL/GenBank/DDBJ databases">
        <title>Draft genome sequences of novel Actinobacteria.</title>
        <authorList>
            <person name="Sahin N."/>
            <person name="Ay H."/>
            <person name="Saygin H."/>
        </authorList>
    </citation>
    <scope>NUCLEOTIDE SEQUENCE [LARGE SCALE GENOMIC DNA]</scope>
    <source>
        <strain evidence="1 2">H3C3</strain>
    </source>
</reference>
<proteinExistence type="predicted"/>
<name>A0A4R5CCK3_9ACTN</name>
<comment type="caution">
    <text evidence="1">The sequence shown here is derived from an EMBL/GenBank/DDBJ whole genome shotgun (WGS) entry which is preliminary data.</text>
</comment>
<protein>
    <submittedName>
        <fullName evidence="1">Uncharacterized protein</fullName>
    </submittedName>
</protein>
<gene>
    <name evidence="1" type="ORF">E1298_01750</name>
</gene>
<sequence>MDEKAEQLAELLWEHLTAGDSIRTPLYWDGVASMLNAEIPRLEAACYETLWIETDTAGFGRFTLASVTLAAYQQLRHKVVKEISRQDHEGLREYLEEE</sequence>
<dbReference type="EMBL" id="SMKU01000003">
    <property type="protein sequence ID" value="TDD97185.1"/>
    <property type="molecule type" value="Genomic_DNA"/>
</dbReference>